<name>A0A9P9YRX9_9MUSC</name>
<dbReference type="AlphaFoldDB" id="A0A9P9YRX9"/>
<feature type="compositionally biased region" description="Basic and acidic residues" evidence="1">
    <location>
        <begin position="99"/>
        <end position="111"/>
    </location>
</feature>
<feature type="region of interest" description="Disordered" evidence="1">
    <location>
        <begin position="1"/>
        <end position="33"/>
    </location>
</feature>
<gene>
    <name evidence="2" type="ORF">M5D96_005829</name>
</gene>
<feature type="region of interest" description="Disordered" evidence="1">
    <location>
        <begin position="83"/>
        <end position="111"/>
    </location>
</feature>
<protein>
    <submittedName>
        <fullName evidence="2">Uncharacterized protein</fullName>
    </submittedName>
</protein>
<evidence type="ECO:0000313" key="3">
    <source>
        <dbReference type="Proteomes" id="UP001059596"/>
    </source>
</evidence>
<dbReference type="Proteomes" id="UP001059596">
    <property type="component" value="Unassembled WGS sequence"/>
</dbReference>
<evidence type="ECO:0000256" key="1">
    <source>
        <dbReference type="SAM" id="MobiDB-lite"/>
    </source>
</evidence>
<dbReference type="EMBL" id="JAMKOV010000003">
    <property type="protein sequence ID" value="KAI8041564.1"/>
    <property type="molecule type" value="Genomic_DNA"/>
</dbReference>
<comment type="caution">
    <text evidence="2">The sequence shown here is derived from an EMBL/GenBank/DDBJ whole genome shotgun (WGS) entry which is preliminary data.</text>
</comment>
<proteinExistence type="predicted"/>
<accession>A0A9P9YRX9</accession>
<feature type="compositionally biased region" description="Basic and acidic residues" evidence="1">
    <location>
        <begin position="7"/>
        <end position="33"/>
    </location>
</feature>
<organism evidence="2 3">
    <name type="scientific">Drosophila gunungcola</name>
    <name type="common">fruit fly</name>
    <dbReference type="NCBI Taxonomy" id="103775"/>
    <lineage>
        <taxon>Eukaryota</taxon>
        <taxon>Metazoa</taxon>
        <taxon>Ecdysozoa</taxon>
        <taxon>Arthropoda</taxon>
        <taxon>Hexapoda</taxon>
        <taxon>Insecta</taxon>
        <taxon>Pterygota</taxon>
        <taxon>Neoptera</taxon>
        <taxon>Endopterygota</taxon>
        <taxon>Diptera</taxon>
        <taxon>Brachycera</taxon>
        <taxon>Muscomorpha</taxon>
        <taxon>Ephydroidea</taxon>
        <taxon>Drosophilidae</taxon>
        <taxon>Drosophila</taxon>
        <taxon>Sophophora</taxon>
    </lineage>
</organism>
<evidence type="ECO:0000313" key="2">
    <source>
        <dbReference type="EMBL" id="KAI8041564.1"/>
    </source>
</evidence>
<reference evidence="2" key="1">
    <citation type="journal article" date="2023" name="Genome Biol. Evol.">
        <title>Long-read-based Genome Assembly of Drosophila gunungcola Reveals Fewer Chemosensory Genes in Flower-breeding Species.</title>
        <authorList>
            <person name="Negi A."/>
            <person name="Liao B.Y."/>
            <person name="Yeh S.D."/>
        </authorList>
    </citation>
    <scope>NUCLEOTIDE SEQUENCE</scope>
    <source>
        <strain evidence="2">Sukarami</strain>
    </source>
</reference>
<sequence length="111" mass="12787">MGFFPPERSRSSRRYADHVFPDPDPYPDHKKLERDKCNGPGLFRLRAISPPLSLPRIFSVDDSGAFIFGLLRPLSRWWDPNPNTNPNRIQRIRGNGAKSRAELTKTRTEVL</sequence>
<keyword evidence="3" id="KW-1185">Reference proteome</keyword>